<protein>
    <recommendedName>
        <fullName evidence="3">DUF4352 domain-containing protein</fullName>
    </recommendedName>
</protein>
<evidence type="ECO:0000313" key="5">
    <source>
        <dbReference type="Proteomes" id="UP000546162"/>
    </source>
</evidence>
<dbReference type="EMBL" id="JACHNB010000001">
    <property type="protein sequence ID" value="MBB4740343.1"/>
    <property type="molecule type" value="Genomic_DNA"/>
</dbReference>
<evidence type="ECO:0000256" key="2">
    <source>
        <dbReference type="SAM" id="Phobius"/>
    </source>
</evidence>
<reference evidence="4 5" key="1">
    <citation type="submission" date="2020-08" db="EMBL/GenBank/DDBJ databases">
        <title>Sequencing the genomes of 1000 actinobacteria strains.</title>
        <authorList>
            <person name="Klenk H.-P."/>
        </authorList>
    </citation>
    <scope>NUCLEOTIDE SEQUENCE [LARGE SCALE GENOMIC DNA]</scope>
    <source>
        <strain evidence="4 5">DSM 45809</strain>
    </source>
</reference>
<name>A0A7W7M7Z6_9ACTN</name>
<feature type="transmembrane region" description="Helical" evidence="2">
    <location>
        <begin position="21"/>
        <end position="44"/>
    </location>
</feature>
<keyword evidence="2" id="KW-0472">Membrane</keyword>
<evidence type="ECO:0000313" key="4">
    <source>
        <dbReference type="EMBL" id="MBB4740343.1"/>
    </source>
</evidence>
<dbReference type="Pfam" id="PF11611">
    <property type="entry name" value="DUF4352"/>
    <property type="match status" value="1"/>
</dbReference>
<gene>
    <name evidence="4" type="ORF">BJY16_003802</name>
</gene>
<evidence type="ECO:0000256" key="1">
    <source>
        <dbReference type="ARBA" id="ARBA00022729"/>
    </source>
</evidence>
<accession>A0A7W7M7Z6</accession>
<keyword evidence="1" id="KW-0732">Signal</keyword>
<dbReference type="InterPro" id="IPR029051">
    <property type="entry name" value="DUF4352"/>
</dbReference>
<dbReference type="Proteomes" id="UP000546162">
    <property type="component" value="Unassembled WGS sequence"/>
</dbReference>
<feature type="domain" description="DUF4352" evidence="3">
    <location>
        <begin position="69"/>
        <end position="192"/>
    </location>
</feature>
<sequence length="199" mass="20791">MSHDLRQHRRPIRPARPVSKTKVSLAVLVAVAAVVALFAAGIVAEQYSRKQPAAATADTPAQAGAAPPGLGAAVRDGRFEFVVTRVDCSHTTIGVEHLKRTAAGKYCVVSLSVRNVGDGAKYFVGHAQKAYDAAGTEYGSDELAGVYANRGAEAFLQKVEPGEKATGKLVFDVPKKVKLTSLRLHDSLLSGGVTVALGG</sequence>
<keyword evidence="5" id="KW-1185">Reference proteome</keyword>
<dbReference type="InterPro" id="IPR029050">
    <property type="entry name" value="Immunoprotect_excell_Ig-like"/>
</dbReference>
<evidence type="ECO:0000259" key="3">
    <source>
        <dbReference type="Pfam" id="PF11611"/>
    </source>
</evidence>
<dbReference type="RefSeq" id="WP_203759278.1">
    <property type="nucleotide sequence ID" value="NZ_BAABFG010000005.1"/>
</dbReference>
<keyword evidence="2" id="KW-1133">Transmembrane helix</keyword>
<keyword evidence="2" id="KW-0812">Transmembrane</keyword>
<comment type="caution">
    <text evidence="4">The sequence shown here is derived from an EMBL/GenBank/DDBJ whole genome shotgun (WGS) entry which is preliminary data.</text>
</comment>
<proteinExistence type="predicted"/>
<organism evidence="4 5">
    <name type="scientific">Actinoplanes octamycinicus</name>
    <dbReference type="NCBI Taxonomy" id="135948"/>
    <lineage>
        <taxon>Bacteria</taxon>
        <taxon>Bacillati</taxon>
        <taxon>Actinomycetota</taxon>
        <taxon>Actinomycetes</taxon>
        <taxon>Micromonosporales</taxon>
        <taxon>Micromonosporaceae</taxon>
        <taxon>Actinoplanes</taxon>
    </lineage>
</organism>
<dbReference type="AlphaFoldDB" id="A0A7W7M7Z6"/>
<dbReference type="Gene3D" id="2.60.40.1240">
    <property type="match status" value="1"/>
</dbReference>